<dbReference type="NCBIfam" id="TIGR01417">
    <property type="entry name" value="PTS_I_fam"/>
    <property type="match status" value="1"/>
</dbReference>
<accession>A0ABP7XNW0</accession>
<keyword evidence="15 17" id="KW-0460">Magnesium</keyword>
<dbReference type="Gene3D" id="3.20.20.60">
    <property type="entry name" value="Phosphoenolpyruvate-binding domains"/>
    <property type="match status" value="1"/>
</dbReference>
<evidence type="ECO:0000256" key="15">
    <source>
        <dbReference type="ARBA" id="ARBA00022842"/>
    </source>
</evidence>
<dbReference type="PANTHER" id="PTHR46244">
    <property type="entry name" value="PHOSPHOENOLPYRUVATE-PROTEIN PHOSPHOTRANSFERASE"/>
    <property type="match status" value="1"/>
</dbReference>
<comment type="function">
    <text evidence="3 17">General (non sugar-specific) component of the phosphoenolpyruvate-dependent sugar phosphotransferase system (sugar PTS). This major carbohydrate active-transport system catalyzes the phosphorylation of incoming sugar substrates concomitantly with their translocation across the cell membrane. Enzyme I transfers the phosphoryl group from phosphoenolpyruvate (PEP) to the phosphoryl carrier protein (HPr).</text>
</comment>
<name>A0ABP7XNW0_9ACTN</name>
<keyword evidence="9 17" id="KW-0963">Cytoplasm</keyword>
<dbReference type="InterPro" id="IPR050499">
    <property type="entry name" value="PEP-utilizing_PTS_enzyme"/>
</dbReference>
<dbReference type="RefSeq" id="WP_344734191.1">
    <property type="nucleotide sequence ID" value="NZ_BAAAZH010000023.1"/>
</dbReference>
<evidence type="ECO:0000256" key="5">
    <source>
        <dbReference type="ARBA" id="ARBA00007837"/>
    </source>
</evidence>
<protein>
    <recommendedName>
        <fullName evidence="7 17">Phosphoenolpyruvate-protein phosphotransferase</fullName>
        <ecNumber evidence="6 17">2.7.3.9</ecNumber>
    </recommendedName>
    <alternativeName>
        <fullName evidence="16 17">Phosphotransferase system, enzyme I</fullName>
    </alternativeName>
</protein>
<dbReference type="PROSITE" id="PS00370">
    <property type="entry name" value="PEP_ENZYMES_PHOS_SITE"/>
    <property type="match status" value="1"/>
</dbReference>
<evidence type="ECO:0000256" key="8">
    <source>
        <dbReference type="ARBA" id="ARBA00022448"/>
    </source>
</evidence>
<dbReference type="EC" id="2.7.3.9" evidence="6 17"/>
<dbReference type="InterPro" id="IPR015813">
    <property type="entry name" value="Pyrv/PenolPyrv_kinase-like_dom"/>
</dbReference>
<evidence type="ECO:0000256" key="14">
    <source>
        <dbReference type="ARBA" id="ARBA00022777"/>
    </source>
</evidence>
<evidence type="ECO:0000256" key="1">
    <source>
        <dbReference type="ARBA" id="ARBA00000683"/>
    </source>
</evidence>
<feature type="domain" description="PEP-utilising enzyme C-terminal" evidence="19">
    <location>
        <begin position="268"/>
        <end position="536"/>
    </location>
</feature>
<dbReference type="InterPro" id="IPR008731">
    <property type="entry name" value="PTS_EIN"/>
</dbReference>
<dbReference type="SUPFAM" id="SSF47831">
    <property type="entry name" value="Enzyme I of the PEP:sugar phosphotransferase system HPr-binding (sub)domain"/>
    <property type="match status" value="1"/>
</dbReference>
<evidence type="ECO:0000256" key="13">
    <source>
        <dbReference type="ARBA" id="ARBA00022723"/>
    </source>
</evidence>
<evidence type="ECO:0000256" key="12">
    <source>
        <dbReference type="ARBA" id="ARBA00022683"/>
    </source>
</evidence>
<evidence type="ECO:0000256" key="17">
    <source>
        <dbReference type="PIRNR" id="PIRNR000732"/>
    </source>
</evidence>
<dbReference type="InterPro" id="IPR024692">
    <property type="entry name" value="PTS_EI"/>
</dbReference>
<feature type="domain" description="Phosphotransferase system enzyme I N-terminal" evidence="20">
    <location>
        <begin position="13"/>
        <end position="138"/>
    </location>
</feature>
<dbReference type="Proteomes" id="UP001501495">
    <property type="component" value="Unassembled WGS sequence"/>
</dbReference>
<dbReference type="Pfam" id="PF05524">
    <property type="entry name" value="PEP-utilisers_N"/>
    <property type="match status" value="1"/>
</dbReference>
<reference evidence="22" key="1">
    <citation type="journal article" date="2019" name="Int. J. Syst. Evol. Microbiol.">
        <title>The Global Catalogue of Microorganisms (GCM) 10K type strain sequencing project: providing services to taxonomists for standard genome sequencing and annotation.</title>
        <authorList>
            <consortium name="The Broad Institute Genomics Platform"/>
            <consortium name="The Broad Institute Genome Sequencing Center for Infectious Disease"/>
            <person name="Wu L."/>
            <person name="Ma J."/>
        </authorList>
    </citation>
    <scope>NUCLEOTIDE SEQUENCE [LARGE SCALE GENOMIC DNA]</scope>
    <source>
        <strain evidence="22">JCM 16703</strain>
    </source>
</reference>
<evidence type="ECO:0000256" key="16">
    <source>
        <dbReference type="ARBA" id="ARBA00033235"/>
    </source>
</evidence>
<evidence type="ECO:0000256" key="9">
    <source>
        <dbReference type="ARBA" id="ARBA00022490"/>
    </source>
</evidence>
<keyword evidence="10 17" id="KW-0762">Sugar transport</keyword>
<evidence type="ECO:0000313" key="22">
    <source>
        <dbReference type="Proteomes" id="UP001501495"/>
    </source>
</evidence>
<evidence type="ECO:0000256" key="6">
    <source>
        <dbReference type="ARBA" id="ARBA00012232"/>
    </source>
</evidence>
<dbReference type="InterPro" id="IPR018274">
    <property type="entry name" value="PEP_util_AS"/>
</dbReference>
<comment type="subcellular location">
    <subcellularLocation>
        <location evidence="4 17">Cytoplasm</location>
    </subcellularLocation>
</comment>
<dbReference type="Pfam" id="PF02896">
    <property type="entry name" value="PEP-utilizers_C"/>
    <property type="match status" value="1"/>
</dbReference>
<dbReference type="Gene3D" id="3.50.30.10">
    <property type="entry name" value="Phosphohistidine domain"/>
    <property type="match status" value="1"/>
</dbReference>
<dbReference type="InterPro" id="IPR023151">
    <property type="entry name" value="PEP_util_CS"/>
</dbReference>
<proteinExistence type="inferred from homology"/>
<dbReference type="InterPro" id="IPR006318">
    <property type="entry name" value="PTS_EI-like"/>
</dbReference>
<evidence type="ECO:0000256" key="11">
    <source>
        <dbReference type="ARBA" id="ARBA00022679"/>
    </source>
</evidence>
<keyword evidence="13 17" id="KW-0479">Metal-binding</keyword>
<keyword evidence="14 17" id="KW-0418">Kinase</keyword>
<dbReference type="InterPro" id="IPR040442">
    <property type="entry name" value="Pyrv_kinase-like_dom_sf"/>
</dbReference>
<dbReference type="PANTHER" id="PTHR46244:SF3">
    <property type="entry name" value="PHOSPHOENOLPYRUVATE-PROTEIN PHOSPHOTRANSFERASE"/>
    <property type="match status" value="1"/>
</dbReference>
<evidence type="ECO:0000256" key="10">
    <source>
        <dbReference type="ARBA" id="ARBA00022597"/>
    </source>
</evidence>
<feature type="domain" description="PEP-utilising enzyme mobile" evidence="18">
    <location>
        <begin position="166"/>
        <end position="236"/>
    </location>
</feature>
<keyword evidence="22" id="KW-1185">Reference proteome</keyword>
<dbReference type="InterPro" id="IPR036637">
    <property type="entry name" value="Phosphohistidine_dom_sf"/>
</dbReference>
<comment type="catalytic activity">
    <reaction evidence="1 17">
        <text>L-histidyl-[protein] + phosphoenolpyruvate = N(pros)-phospho-L-histidyl-[protein] + pyruvate</text>
        <dbReference type="Rhea" id="RHEA:23880"/>
        <dbReference type="Rhea" id="RHEA-COMP:9745"/>
        <dbReference type="Rhea" id="RHEA-COMP:9746"/>
        <dbReference type="ChEBI" id="CHEBI:15361"/>
        <dbReference type="ChEBI" id="CHEBI:29979"/>
        <dbReference type="ChEBI" id="CHEBI:58702"/>
        <dbReference type="ChEBI" id="CHEBI:64837"/>
        <dbReference type="EC" id="2.7.3.9"/>
    </reaction>
</comment>
<dbReference type="InterPro" id="IPR000121">
    <property type="entry name" value="PEP_util_C"/>
</dbReference>
<gene>
    <name evidence="21" type="ORF">GCM10022215_29220</name>
</gene>
<organism evidence="21 22">
    <name type="scientific">Nocardioides fonticola</name>
    <dbReference type="NCBI Taxonomy" id="450363"/>
    <lineage>
        <taxon>Bacteria</taxon>
        <taxon>Bacillati</taxon>
        <taxon>Actinomycetota</taxon>
        <taxon>Actinomycetes</taxon>
        <taxon>Propionibacteriales</taxon>
        <taxon>Nocardioidaceae</taxon>
        <taxon>Nocardioides</taxon>
    </lineage>
</organism>
<dbReference type="Pfam" id="PF00391">
    <property type="entry name" value="PEP-utilizers"/>
    <property type="match status" value="1"/>
</dbReference>
<evidence type="ECO:0000313" key="21">
    <source>
        <dbReference type="EMBL" id="GAA4122997.1"/>
    </source>
</evidence>
<dbReference type="SUPFAM" id="SSF52009">
    <property type="entry name" value="Phosphohistidine domain"/>
    <property type="match status" value="1"/>
</dbReference>
<evidence type="ECO:0000256" key="3">
    <source>
        <dbReference type="ARBA" id="ARBA00002728"/>
    </source>
</evidence>
<evidence type="ECO:0000256" key="2">
    <source>
        <dbReference type="ARBA" id="ARBA00001946"/>
    </source>
</evidence>
<dbReference type="SUPFAM" id="SSF51621">
    <property type="entry name" value="Phosphoenolpyruvate/pyruvate domain"/>
    <property type="match status" value="1"/>
</dbReference>
<sequence>MVTAHPAPGAALRGTPVVPGLGLGPVLLVRTEIDPDAVAAFAARPVPSEGREEEALALYDAAVAEVAAGFERRAEAGHGAAAEVLTASAGLARDKGLRSAVRKNLRASDSTGLLDALHAAVAQFVELFTQMGGLMAERATDLRDIERRLVAHLVGVPEPGVPTPSQPSVLVAEDLAPADTAGLDPSRVVALVTERGGPTSHTAIIARQLGIPCVVGTAGALGLADGVTVLVDGAAGSIEIGPDLDTAASRVEADRAERALVAAWAGPGATADGVPVKLLANVADGESAGKAAGEPVEGVGLFRTELCFLSRADEPSAAEQADIYAEVLTSFAGRYVVVRTLDAGSDKPVAFATHEGEENPALGVRGLRLSFDNPGLLGRQLDGIAEAARRVGTETWVMAPMVATVAEAADFAAQVRERGLKAGVMVEVPSAALLAHRMLEVVDFLSLGTNDLTQYTMAADRMATDLAHLTDPWQPAVLQLIAITAHAGRAAAKPVGVCGEAAADPLLACALVGMGVSSLSMAAAAVRPVGARLAQVTMAQCEEAAEAALAAADPAAARDAVRAIVG</sequence>
<dbReference type="InterPro" id="IPR008279">
    <property type="entry name" value="PEP-util_enz_mobile_dom"/>
</dbReference>
<comment type="cofactor">
    <cofactor evidence="2 17">
        <name>Mg(2+)</name>
        <dbReference type="ChEBI" id="CHEBI:18420"/>
    </cofactor>
</comment>
<comment type="caution">
    <text evidence="21">The sequence shown here is derived from an EMBL/GenBank/DDBJ whole genome shotgun (WGS) entry which is preliminary data.</text>
</comment>
<comment type="similarity">
    <text evidence="5 17">Belongs to the PEP-utilizing enzyme family.</text>
</comment>
<dbReference type="PRINTS" id="PR01736">
    <property type="entry name" value="PHPHTRNFRASE"/>
</dbReference>
<dbReference type="Gene3D" id="1.10.274.10">
    <property type="entry name" value="PtsI, HPr-binding domain"/>
    <property type="match status" value="1"/>
</dbReference>
<evidence type="ECO:0000259" key="19">
    <source>
        <dbReference type="Pfam" id="PF02896"/>
    </source>
</evidence>
<keyword evidence="8 17" id="KW-0813">Transport</keyword>
<evidence type="ECO:0000259" key="18">
    <source>
        <dbReference type="Pfam" id="PF00391"/>
    </source>
</evidence>
<evidence type="ECO:0000259" key="20">
    <source>
        <dbReference type="Pfam" id="PF05524"/>
    </source>
</evidence>
<evidence type="ECO:0000256" key="7">
    <source>
        <dbReference type="ARBA" id="ARBA00016544"/>
    </source>
</evidence>
<keyword evidence="12 17" id="KW-0598">Phosphotransferase system</keyword>
<evidence type="ECO:0000256" key="4">
    <source>
        <dbReference type="ARBA" id="ARBA00004496"/>
    </source>
</evidence>
<keyword evidence="11 17" id="KW-0808">Transferase</keyword>
<dbReference type="PROSITE" id="PS00742">
    <property type="entry name" value="PEP_ENZYMES_2"/>
    <property type="match status" value="1"/>
</dbReference>
<dbReference type="InterPro" id="IPR036618">
    <property type="entry name" value="PtsI_HPr-bd_sf"/>
</dbReference>
<dbReference type="EMBL" id="BAAAZH010000023">
    <property type="protein sequence ID" value="GAA4122997.1"/>
    <property type="molecule type" value="Genomic_DNA"/>
</dbReference>
<dbReference type="PIRSF" id="PIRSF000732">
    <property type="entry name" value="PTS_enzyme_I"/>
    <property type="match status" value="1"/>
</dbReference>